<evidence type="ECO:0000256" key="2">
    <source>
        <dbReference type="SAM" id="MobiDB-lite"/>
    </source>
</evidence>
<keyword evidence="1" id="KW-0175">Coiled coil</keyword>
<dbReference type="GO" id="GO:0070530">
    <property type="term" value="F:K63-linked polyubiquitin modification-dependent protein binding"/>
    <property type="evidence" value="ECO:0007669"/>
    <property type="project" value="EnsemblFungi"/>
</dbReference>
<dbReference type="GeneID" id="30980365"/>
<evidence type="ECO:0000313" key="4">
    <source>
        <dbReference type="EMBL" id="ODV77896.1"/>
    </source>
</evidence>
<feature type="region of interest" description="Disordered" evidence="2">
    <location>
        <begin position="69"/>
        <end position="143"/>
    </location>
</feature>
<dbReference type="STRING" id="984487.A0A1E4SEK9"/>
<keyword evidence="5" id="KW-1185">Reference proteome</keyword>
<evidence type="ECO:0000256" key="1">
    <source>
        <dbReference type="SAM" id="Coils"/>
    </source>
</evidence>
<feature type="coiled-coil region" evidence="1">
    <location>
        <begin position="270"/>
        <end position="311"/>
    </location>
</feature>
<dbReference type="GO" id="GO:0008270">
    <property type="term" value="F:zinc ion binding"/>
    <property type="evidence" value="ECO:0007669"/>
    <property type="project" value="InterPro"/>
</dbReference>
<dbReference type="OrthoDB" id="338816at2759"/>
<dbReference type="GO" id="GO:0005634">
    <property type="term" value="C:nucleus"/>
    <property type="evidence" value="ECO:0007669"/>
    <property type="project" value="InterPro"/>
</dbReference>
<dbReference type="GO" id="GO:0022626">
    <property type="term" value="C:cytosolic ribosome"/>
    <property type="evidence" value="ECO:0007669"/>
    <property type="project" value="EnsemblFungi"/>
</dbReference>
<dbReference type="InterPro" id="IPR039128">
    <property type="entry name" value="TRIP4-like"/>
</dbReference>
<evidence type="ECO:0000259" key="3">
    <source>
        <dbReference type="Pfam" id="PF06221"/>
    </source>
</evidence>
<dbReference type="RefSeq" id="XP_020063018.1">
    <property type="nucleotide sequence ID" value="XM_020206228.1"/>
</dbReference>
<dbReference type="PANTHER" id="PTHR12963:SF4">
    <property type="entry name" value="ACTIVATING SIGNAL COINTEGRATOR 1"/>
    <property type="match status" value="1"/>
</dbReference>
<feature type="domain" description="TRIP4/RQT4 C2HC5-type zinc finger" evidence="3">
    <location>
        <begin position="168"/>
        <end position="218"/>
    </location>
</feature>
<feature type="compositionally biased region" description="Basic and acidic residues" evidence="2">
    <location>
        <begin position="104"/>
        <end position="115"/>
    </location>
</feature>
<dbReference type="InterPro" id="IPR009349">
    <property type="entry name" value="TRIP4/RQT4_C2HC5_Znf"/>
</dbReference>
<feature type="compositionally biased region" description="Polar residues" evidence="2">
    <location>
        <begin position="87"/>
        <end position="98"/>
    </location>
</feature>
<dbReference type="EMBL" id="KV453914">
    <property type="protein sequence ID" value="ODV77896.1"/>
    <property type="molecule type" value="Genomic_DNA"/>
</dbReference>
<gene>
    <name evidence="4" type="ORF">CANTADRAFT_12498</name>
</gene>
<proteinExistence type="predicted"/>
<dbReference type="Pfam" id="PF06221">
    <property type="entry name" value="zf-C2HC5"/>
    <property type="match status" value="1"/>
</dbReference>
<feature type="coiled-coil region" evidence="1">
    <location>
        <begin position="212"/>
        <end position="246"/>
    </location>
</feature>
<protein>
    <submittedName>
        <fullName evidence="4">Zf-C2HC5-domain-containing protein</fullName>
    </submittedName>
</protein>
<dbReference type="AlphaFoldDB" id="A0A1E4SEK9"/>
<dbReference type="GO" id="GO:1990116">
    <property type="term" value="P:ribosome-associated ubiquitin-dependent protein catabolic process"/>
    <property type="evidence" value="ECO:0007669"/>
    <property type="project" value="EnsemblFungi"/>
</dbReference>
<organism evidence="4 5">
    <name type="scientific">Suhomyces tanzawaensis NRRL Y-17324</name>
    <dbReference type="NCBI Taxonomy" id="984487"/>
    <lineage>
        <taxon>Eukaryota</taxon>
        <taxon>Fungi</taxon>
        <taxon>Dikarya</taxon>
        <taxon>Ascomycota</taxon>
        <taxon>Saccharomycotina</taxon>
        <taxon>Pichiomycetes</taxon>
        <taxon>Debaryomycetaceae</taxon>
        <taxon>Suhomyces</taxon>
    </lineage>
</organism>
<dbReference type="GO" id="GO:0180022">
    <property type="term" value="C:RQC-trigger complex"/>
    <property type="evidence" value="ECO:0007669"/>
    <property type="project" value="InterPro"/>
</dbReference>
<dbReference type="GO" id="GO:0072344">
    <property type="term" value="P:rescue of stalled ribosome"/>
    <property type="evidence" value="ECO:0007669"/>
    <property type="project" value="EnsemblFungi"/>
</dbReference>
<name>A0A1E4SEK9_9ASCO</name>
<sequence length="487" mass="55916">MSYLKVKKYAESAVANIIPLDPDSCKELVDYALTLPSNQAIQNHFLNMLGETEESLKFITKFLQLKQEEDAASKPQKPKRQEAKPKATSSGSNAWISTPSPPKEPVRKGRLDRNKSSHNTSELLDLKPSNQLSSQQVKKNKKKNLDNLKDIEAILTELELKSSNETNRRCNCMATRHPLFEMAPNCLNCGKIICVKEGLQPCSFCGHELLNHKERLEIMNVLRQEKDELENKQDNLQNKKIQEQKTTLSKPKSKKIVVSMNAGENLWKAQDRALKQAELEAKRAKELEDKKEAERKEVEEQEEELKKYELSKQVNPDLLKAQERLETLLNFQSTGAERTKIIDNAADYQLPSSGGSMWLSPVERALQLKKQQKILRKHEESIQARSGRGKVTVEMVIKNGKVTMVEKQHTGRIVEDKDEEINALEEELQQEKQLHEQDLSKNIWDYEKDQKKWERPVYMGKAPGNDSIEVKHGRVQFAFDPEENELL</sequence>
<dbReference type="GO" id="GO:0045893">
    <property type="term" value="P:positive regulation of DNA-templated transcription"/>
    <property type="evidence" value="ECO:0007669"/>
    <property type="project" value="TreeGrafter"/>
</dbReference>
<feature type="coiled-coil region" evidence="1">
    <location>
        <begin position="407"/>
        <end position="441"/>
    </location>
</feature>
<evidence type="ECO:0000313" key="5">
    <source>
        <dbReference type="Proteomes" id="UP000094285"/>
    </source>
</evidence>
<accession>A0A1E4SEK9</accession>
<reference evidence="5" key="1">
    <citation type="submission" date="2016-05" db="EMBL/GenBank/DDBJ databases">
        <title>Comparative genomics of biotechnologically important yeasts.</title>
        <authorList>
            <consortium name="DOE Joint Genome Institute"/>
            <person name="Riley R."/>
            <person name="Haridas S."/>
            <person name="Wolfe K.H."/>
            <person name="Lopes M.R."/>
            <person name="Hittinger C.T."/>
            <person name="Goker M."/>
            <person name="Salamov A."/>
            <person name="Wisecaver J."/>
            <person name="Long T.M."/>
            <person name="Aerts A.L."/>
            <person name="Barry K."/>
            <person name="Choi C."/>
            <person name="Clum A."/>
            <person name="Coughlan A.Y."/>
            <person name="Deshpande S."/>
            <person name="Douglass A.P."/>
            <person name="Hanson S.J."/>
            <person name="Klenk H.-P."/>
            <person name="Labutti K."/>
            <person name="Lapidus A."/>
            <person name="Lindquist E."/>
            <person name="Lipzen A."/>
            <person name="Meier-Kolthoff J.P."/>
            <person name="Ohm R.A."/>
            <person name="Otillar R.P."/>
            <person name="Pangilinan J."/>
            <person name="Peng Y."/>
            <person name="Rokas A."/>
            <person name="Rosa C.A."/>
            <person name="Scheuner C."/>
            <person name="Sibirny A.A."/>
            <person name="Slot J.C."/>
            <person name="Stielow J.B."/>
            <person name="Sun H."/>
            <person name="Kurtzman C.P."/>
            <person name="Blackwell M."/>
            <person name="Grigoriev I.V."/>
            <person name="Jeffries T.W."/>
        </authorList>
    </citation>
    <scope>NUCLEOTIDE SEQUENCE [LARGE SCALE GENOMIC DNA]</scope>
    <source>
        <strain evidence="5">NRRL Y-17324</strain>
    </source>
</reference>
<dbReference type="Proteomes" id="UP000094285">
    <property type="component" value="Unassembled WGS sequence"/>
</dbReference>
<dbReference type="PANTHER" id="PTHR12963">
    <property type="entry name" value="THYROID RECEPTOR INTERACTING PROTEIN RELATED"/>
    <property type="match status" value="1"/>
</dbReference>